<feature type="region of interest" description="Disordered" evidence="1">
    <location>
        <begin position="34"/>
        <end position="73"/>
    </location>
</feature>
<proteinExistence type="predicted"/>
<dbReference type="STRING" id="1160509.A0A3N4I441"/>
<name>A0A3N4I441_ASCIM</name>
<feature type="compositionally biased region" description="Polar residues" evidence="1">
    <location>
        <begin position="43"/>
        <end position="56"/>
    </location>
</feature>
<accession>A0A3N4I441</accession>
<evidence type="ECO:0000313" key="2">
    <source>
        <dbReference type="EMBL" id="RPA78941.1"/>
    </source>
</evidence>
<dbReference type="Proteomes" id="UP000275078">
    <property type="component" value="Unassembled WGS sequence"/>
</dbReference>
<evidence type="ECO:0000256" key="1">
    <source>
        <dbReference type="SAM" id="MobiDB-lite"/>
    </source>
</evidence>
<dbReference type="AlphaFoldDB" id="A0A3N4I441"/>
<organism evidence="2 3">
    <name type="scientific">Ascobolus immersus RN42</name>
    <dbReference type="NCBI Taxonomy" id="1160509"/>
    <lineage>
        <taxon>Eukaryota</taxon>
        <taxon>Fungi</taxon>
        <taxon>Dikarya</taxon>
        <taxon>Ascomycota</taxon>
        <taxon>Pezizomycotina</taxon>
        <taxon>Pezizomycetes</taxon>
        <taxon>Pezizales</taxon>
        <taxon>Ascobolaceae</taxon>
        <taxon>Ascobolus</taxon>
    </lineage>
</organism>
<feature type="compositionally biased region" description="Polar residues" evidence="1">
    <location>
        <begin position="245"/>
        <end position="257"/>
    </location>
</feature>
<gene>
    <name evidence="2" type="ORF">BJ508DRAFT_363562</name>
</gene>
<feature type="region of interest" description="Disordered" evidence="1">
    <location>
        <begin position="101"/>
        <end position="121"/>
    </location>
</feature>
<protein>
    <submittedName>
        <fullName evidence="2">Uncharacterized protein</fullName>
    </submittedName>
</protein>
<dbReference type="EMBL" id="ML119705">
    <property type="protein sequence ID" value="RPA78941.1"/>
    <property type="molecule type" value="Genomic_DNA"/>
</dbReference>
<reference evidence="2 3" key="1">
    <citation type="journal article" date="2018" name="Nat. Ecol. Evol.">
        <title>Pezizomycetes genomes reveal the molecular basis of ectomycorrhizal truffle lifestyle.</title>
        <authorList>
            <person name="Murat C."/>
            <person name="Payen T."/>
            <person name="Noel B."/>
            <person name="Kuo A."/>
            <person name="Morin E."/>
            <person name="Chen J."/>
            <person name="Kohler A."/>
            <person name="Krizsan K."/>
            <person name="Balestrini R."/>
            <person name="Da Silva C."/>
            <person name="Montanini B."/>
            <person name="Hainaut M."/>
            <person name="Levati E."/>
            <person name="Barry K.W."/>
            <person name="Belfiori B."/>
            <person name="Cichocki N."/>
            <person name="Clum A."/>
            <person name="Dockter R.B."/>
            <person name="Fauchery L."/>
            <person name="Guy J."/>
            <person name="Iotti M."/>
            <person name="Le Tacon F."/>
            <person name="Lindquist E.A."/>
            <person name="Lipzen A."/>
            <person name="Malagnac F."/>
            <person name="Mello A."/>
            <person name="Molinier V."/>
            <person name="Miyauchi S."/>
            <person name="Poulain J."/>
            <person name="Riccioni C."/>
            <person name="Rubini A."/>
            <person name="Sitrit Y."/>
            <person name="Splivallo R."/>
            <person name="Traeger S."/>
            <person name="Wang M."/>
            <person name="Zifcakova L."/>
            <person name="Wipf D."/>
            <person name="Zambonelli A."/>
            <person name="Paolocci F."/>
            <person name="Nowrousian M."/>
            <person name="Ottonello S."/>
            <person name="Baldrian P."/>
            <person name="Spatafora J.W."/>
            <person name="Henrissat B."/>
            <person name="Nagy L.G."/>
            <person name="Aury J.M."/>
            <person name="Wincker P."/>
            <person name="Grigoriev I.V."/>
            <person name="Bonfante P."/>
            <person name="Martin F.M."/>
        </authorList>
    </citation>
    <scope>NUCLEOTIDE SEQUENCE [LARGE SCALE GENOMIC DNA]</scope>
    <source>
        <strain evidence="2 3">RN42</strain>
    </source>
</reference>
<evidence type="ECO:0000313" key="3">
    <source>
        <dbReference type="Proteomes" id="UP000275078"/>
    </source>
</evidence>
<feature type="region of interest" description="Disordered" evidence="1">
    <location>
        <begin position="231"/>
        <end position="257"/>
    </location>
</feature>
<dbReference type="OrthoDB" id="3783451at2759"/>
<keyword evidence="3" id="KW-1185">Reference proteome</keyword>
<sequence length="257" mass="28028">MRCACLDLLSIVGSISSLPKMSIHKHYLPSRIPIPKTHRHYGTKQTPKVNKPTMSNPTITLTKPQTPPPPKGPHLRQDILTRLQWLIFSPPTDIHILSPASPDGTQLPSTPLSTHPTSTTPITTPPLSRIRLLCDNVQTWDYWTFGDDLAMRPAPLVIENDDGSPVTVAQFVQECHTYLCSIRDIVNEVFGLLGESAVAFVFDGVVDDGAEVEVDGKEKGEGKCFAFRVRPQVEGGDPSGLGGDSQDSANLKETTKG</sequence>
<feature type="compositionally biased region" description="Low complexity" evidence="1">
    <location>
        <begin position="105"/>
        <end position="121"/>
    </location>
</feature>